<dbReference type="Pfam" id="PF03050">
    <property type="entry name" value="DDE_Tnp_IS66"/>
    <property type="match status" value="1"/>
</dbReference>
<proteinExistence type="predicted"/>
<evidence type="ECO:0000259" key="4">
    <source>
        <dbReference type="Pfam" id="PF13817"/>
    </source>
</evidence>
<dbReference type="Proteomes" id="UP000294692">
    <property type="component" value="Unassembled WGS sequence"/>
</dbReference>
<dbReference type="OrthoDB" id="9794514at2"/>
<dbReference type="NCBIfam" id="NF033517">
    <property type="entry name" value="transpos_IS66"/>
    <property type="match status" value="1"/>
</dbReference>
<dbReference type="InterPro" id="IPR039552">
    <property type="entry name" value="IS66_C"/>
</dbReference>
<feature type="domain" description="Transposase TnpC homeodomain" evidence="3">
    <location>
        <begin position="27"/>
        <end position="105"/>
    </location>
</feature>
<dbReference type="PANTHER" id="PTHR33678:SF1">
    <property type="entry name" value="BLL1576 PROTEIN"/>
    <property type="match status" value="1"/>
</dbReference>
<evidence type="ECO:0000259" key="2">
    <source>
        <dbReference type="Pfam" id="PF13005"/>
    </source>
</evidence>
<dbReference type="InterPro" id="IPR004291">
    <property type="entry name" value="Transposase_IS66_central"/>
</dbReference>
<feature type="domain" description="Transposase IS66 central" evidence="1">
    <location>
        <begin position="169"/>
        <end position="455"/>
    </location>
</feature>
<feature type="domain" description="Transposase IS66 zinc-finger binding" evidence="2">
    <location>
        <begin position="112"/>
        <end position="154"/>
    </location>
</feature>
<comment type="caution">
    <text evidence="5">The sequence shown here is derived from an EMBL/GenBank/DDBJ whole genome shotgun (WGS) entry which is preliminary data.</text>
</comment>
<dbReference type="PANTHER" id="PTHR33678">
    <property type="entry name" value="BLL1576 PROTEIN"/>
    <property type="match status" value="1"/>
</dbReference>
<evidence type="ECO:0000313" key="6">
    <source>
        <dbReference type="Proteomes" id="UP000294692"/>
    </source>
</evidence>
<evidence type="ECO:0000259" key="3">
    <source>
        <dbReference type="Pfam" id="PF13007"/>
    </source>
</evidence>
<dbReference type="EMBL" id="SMBX01000001">
    <property type="protein sequence ID" value="TCV03114.1"/>
    <property type="molecule type" value="Genomic_DNA"/>
</dbReference>
<organism evidence="5 6">
    <name type="scientific">Paracandidimonas soli</name>
    <dbReference type="NCBI Taxonomy" id="1917182"/>
    <lineage>
        <taxon>Bacteria</taxon>
        <taxon>Pseudomonadati</taxon>
        <taxon>Pseudomonadota</taxon>
        <taxon>Betaproteobacteria</taxon>
        <taxon>Burkholderiales</taxon>
        <taxon>Alcaligenaceae</taxon>
        <taxon>Paracandidimonas</taxon>
    </lineage>
</organism>
<dbReference type="Pfam" id="PF13007">
    <property type="entry name" value="LZ_Tnp_IS66"/>
    <property type="match status" value="1"/>
</dbReference>
<reference evidence="5 6" key="1">
    <citation type="submission" date="2019-03" db="EMBL/GenBank/DDBJ databases">
        <title>Genomic Encyclopedia of Type Strains, Phase IV (KMG-IV): sequencing the most valuable type-strain genomes for metagenomic binning, comparative biology and taxonomic classification.</title>
        <authorList>
            <person name="Goeker M."/>
        </authorList>
    </citation>
    <scope>NUCLEOTIDE SEQUENCE [LARGE SCALE GENOMIC DNA]</scope>
    <source>
        <strain evidence="5 6">DSM 100048</strain>
    </source>
</reference>
<dbReference type="InterPro" id="IPR052344">
    <property type="entry name" value="Transposase-related"/>
</dbReference>
<dbReference type="InterPro" id="IPR024463">
    <property type="entry name" value="Transposase_TnpC_homeodom"/>
</dbReference>
<name>A0A4R3VH77_9BURK</name>
<dbReference type="RefSeq" id="WP_132473269.1">
    <property type="nucleotide sequence ID" value="NZ_JBHRVM010000001.1"/>
</dbReference>
<accession>A0A4R3VH77</accession>
<dbReference type="Pfam" id="PF13817">
    <property type="entry name" value="DDE_Tnp_IS66_C"/>
    <property type="match status" value="1"/>
</dbReference>
<dbReference type="InterPro" id="IPR024474">
    <property type="entry name" value="Znf_dom_IS66"/>
</dbReference>
<evidence type="ECO:0000259" key="1">
    <source>
        <dbReference type="Pfam" id="PF03050"/>
    </source>
</evidence>
<keyword evidence="6" id="KW-1185">Reference proteome</keyword>
<dbReference type="Pfam" id="PF13005">
    <property type="entry name" value="zf-IS66"/>
    <property type="match status" value="1"/>
</dbReference>
<sequence>MPATALPNDIDTLKRMLVSRDETIAKLVAEIARLKRWQYGRSSERMSELMDQLQLALGDLPETADESLLVAEAPADTSPTQPSNNITVLRRRPRAFPTHLPRETIVHAPTACGCPHCGGQLRTLGEDISETLDYVPGYFKVHRHVRPKLACRTCSHIEQVPAPSRPITRGMADAGLLAQVVVAKYADHTPLYRQEQIYRRAGVQLERATLAAWVRESSCLLEPLSNALGPYVRQAEKIHTDDTPVPVLDPGRGKTRTGRLWTYVRDDRPAGSRAPPAVWYQYSPDRKSERPQKHLQGFSGILQADAYIGYGALYRGGQIVEAGCWAHARRKFYDLFKHEPSPIAQEALARIGALYAIEREIRGCAVALRQSARQQQAAPLLVSLKDWLEQVLATVSVKSELAKAIKYTLGHWAALTRYCDDGRIEIDNNTAERSIRPLVLGRRNYLFAGSDGGGHSAAVIYSLISTARLNDVEPFAYLRAVFERIADHPINQIDELLPWRLDLLNESLPKAA</sequence>
<evidence type="ECO:0000313" key="5">
    <source>
        <dbReference type="EMBL" id="TCV03114.1"/>
    </source>
</evidence>
<feature type="domain" description="Transposase IS66 C-terminal" evidence="4">
    <location>
        <begin position="462"/>
        <end position="499"/>
    </location>
</feature>
<protein>
    <submittedName>
        <fullName evidence="5">Transposase</fullName>
    </submittedName>
</protein>
<dbReference type="AlphaFoldDB" id="A0A4R3VH77"/>
<gene>
    <name evidence="5" type="ORF">EV686_101577</name>
</gene>